<dbReference type="PROSITE" id="PS01359">
    <property type="entry name" value="ZF_PHD_1"/>
    <property type="match status" value="1"/>
</dbReference>
<evidence type="ECO:0000256" key="7">
    <source>
        <dbReference type="PROSITE-ProRule" id="PRU00042"/>
    </source>
</evidence>
<feature type="region of interest" description="Disordered" evidence="8">
    <location>
        <begin position="41"/>
        <end position="65"/>
    </location>
</feature>
<dbReference type="SUPFAM" id="SSF57903">
    <property type="entry name" value="FYVE/PHD zinc finger"/>
    <property type="match status" value="1"/>
</dbReference>
<feature type="region of interest" description="Disordered" evidence="8">
    <location>
        <begin position="1012"/>
        <end position="1032"/>
    </location>
</feature>
<dbReference type="GO" id="GO:0006357">
    <property type="term" value="P:regulation of transcription by RNA polymerase II"/>
    <property type="evidence" value="ECO:0007669"/>
    <property type="project" value="TreeGrafter"/>
</dbReference>
<feature type="compositionally biased region" description="Polar residues" evidence="8">
    <location>
        <begin position="827"/>
        <end position="841"/>
    </location>
</feature>
<feature type="region of interest" description="Disordered" evidence="8">
    <location>
        <begin position="150"/>
        <end position="190"/>
    </location>
</feature>
<dbReference type="OrthoDB" id="161570at2759"/>
<evidence type="ECO:0000313" key="11">
    <source>
        <dbReference type="Proteomes" id="UP000192578"/>
    </source>
</evidence>
<feature type="region of interest" description="Disordered" evidence="8">
    <location>
        <begin position="707"/>
        <end position="728"/>
    </location>
</feature>
<dbReference type="Pfam" id="PF11717">
    <property type="entry name" value="Tudor-knot"/>
    <property type="match status" value="1"/>
</dbReference>
<dbReference type="SMART" id="SM00249">
    <property type="entry name" value="PHD"/>
    <property type="match status" value="1"/>
</dbReference>
<dbReference type="GO" id="GO:0005634">
    <property type="term" value="C:nucleus"/>
    <property type="evidence" value="ECO:0007669"/>
    <property type="project" value="UniProtKB-SubCell"/>
</dbReference>
<feature type="region of interest" description="Disordered" evidence="8">
    <location>
        <begin position="431"/>
        <end position="475"/>
    </location>
</feature>
<dbReference type="Proteomes" id="UP000192578">
    <property type="component" value="Unassembled WGS sequence"/>
</dbReference>
<comment type="subcellular location">
    <subcellularLocation>
        <location evidence="1">Nucleus</location>
    </subcellularLocation>
</comment>
<name>A0A1W0X4H6_HYPEX</name>
<dbReference type="InterPro" id="IPR043449">
    <property type="entry name" value="PHF20-like"/>
</dbReference>
<feature type="region of interest" description="Disordered" evidence="8">
    <location>
        <begin position="1677"/>
        <end position="1758"/>
    </location>
</feature>
<accession>A0A1W0X4H6</accession>
<dbReference type="Pfam" id="PF20826">
    <property type="entry name" value="PHD_5"/>
    <property type="match status" value="1"/>
</dbReference>
<feature type="region of interest" description="Disordered" evidence="8">
    <location>
        <begin position="1241"/>
        <end position="1309"/>
    </location>
</feature>
<dbReference type="GO" id="GO:0008270">
    <property type="term" value="F:zinc ion binding"/>
    <property type="evidence" value="ECO:0007669"/>
    <property type="project" value="UniProtKB-KW"/>
</dbReference>
<feature type="region of interest" description="Disordered" evidence="8">
    <location>
        <begin position="212"/>
        <end position="306"/>
    </location>
</feature>
<dbReference type="PANTHER" id="PTHR15856">
    <property type="entry name" value="PHD FINGER PROTEIN 20-RELATED"/>
    <property type="match status" value="1"/>
</dbReference>
<dbReference type="Gene3D" id="3.30.40.10">
    <property type="entry name" value="Zinc/RING finger domain, C3HC4 (zinc finger)"/>
    <property type="match status" value="1"/>
</dbReference>
<dbReference type="InterPro" id="IPR001965">
    <property type="entry name" value="Znf_PHD"/>
</dbReference>
<comment type="caution">
    <text evidence="10">The sequence shown here is derived from an EMBL/GenBank/DDBJ whole genome shotgun (WGS) entry which is preliminary data.</text>
</comment>
<dbReference type="InterPro" id="IPR025995">
    <property type="entry name" value="Tudor-knot"/>
</dbReference>
<evidence type="ECO:0000256" key="3">
    <source>
        <dbReference type="ARBA" id="ARBA00022737"/>
    </source>
</evidence>
<dbReference type="GO" id="GO:0044545">
    <property type="term" value="C:NSL complex"/>
    <property type="evidence" value="ECO:0007669"/>
    <property type="project" value="TreeGrafter"/>
</dbReference>
<evidence type="ECO:0000256" key="6">
    <source>
        <dbReference type="ARBA" id="ARBA00023242"/>
    </source>
</evidence>
<evidence type="ECO:0000256" key="4">
    <source>
        <dbReference type="ARBA" id="ARBA00022771"/>
    </source>
</evidence>
<dbReference type="InterPro" id="IPR013083">
    <property type="entry name" value="Znf_RING/FYVE/PHD"/>
</dbReference>
<evidence type="ECO:0000256" key="8">
    <source>
        <dbReference type="SAM" id="MobiDB-lite"/>
    </source>
</evidence>
<feature type="compositionally biased region" description="Basic residues" evidence="8">
    <location>
        <begin position="1910"/>
        <end position="1922"/>
    </location>
</feature>
<feature type="compositionally biased region" description="Pro residues" evidence="8">
    <location>
        <begin position="1685"/>
        <end position="1697"/>
    </location>
</feature>
<evidence type="ECO:0000259" key="9">
    <source>
        <dbReference type="PROSITE" id="PS50157"/>
    </source>
</evidence>
<feature type="compositionally biased region" description="Polar residues" evidence="8">
    <location>
        <begin position="264"/>
        <end position="280"/>
    </location>
</feature>
<dbReference type="InterPro" id="IPR019786">
    <property type="entry name" value="Zinc_finger_PHD-type_CS"/>
</dbReference>
<keyword evidence="5" id="KW-0862">Zinc</keyword>
<evidence type="ECO:0000313" key="10">
    <source>
        <dbReference type="EMBL" id="OQV22300.1"/>
    </source>
</evidence>
<keyword evidence="2" id="KW-0479">Metal-binding</keyword>
<proteinExistence type="predicted"/>
<dbReference type="InterPro" id="IPR011011">
    <property type="entry name" value="Znf_FYVE_PHD"/>
</dbReference>
<reference evidence="11" key="1">
    <citation type="submission" date="2017-01" db="EMBL/GenBank/DDBJ databases">
        <title>Comparative genomics of anhydrobiosis in the tardigrade Hypsibius dujardini.</title>
        <authorList>
            <person name="Yoshida Y."/>
            <person name="Koutsovoulos G."/>
            <person name="Laetsch D."/>
            <person name="Stevens L."/>
            <person name="Kumar S."/>
            <person name="Horikawa D."/>
            <person name="Ishino K."/>
            <person name="Komine S."/>
            <person name="Tomita M."/>
            <person name="Blaxter M."/>
            <person name="Arakawa K."/>
        </authorList>
    </citation>
    <scope>NUCLEOTIDE SEQUENCE [LARGE SCALE GENOMIC DNA]</scope>
    <source>
        <strain evidence="11">Z151</strain>
    </source>
</reference>
<feature type="compositionally biased region" description="Basic and acidic residues" evidence="8">
    <location>
        <begin position="851"/>
        <end position="860"/>
    </location>
</feature>
<feature type="region of interest" description="Disordered" evidence="8">
    <location>
        <begin position="1604"/>
        <end position="1623"/>
    </location>
</feature>
<feature type="compositionally biased region" description="Polar residues" evidence="8">
    <location>
        <begin position="1606"/>
        <end position="1622"/>
    </location>
</feature>
<feature type="domain" description="C2H2-type" evidence="9">
    <location>
        <begin position="1043"/>
        <end position="1068"/>
    </location>
</feature>
<feature type="compositionally biased region" description="Low complexity" evidence="8">
    <location>
        <begin position="802"/>
        <end position="817"/>
    </location>
</feature>
<dbReference type="PROSITE" id="PS50157">
    <property type="entry name" value="ZINC_FINGER_C2H2_2"/>
    <property type="match status" value="1"/>
</dbReference>
<feature type="region of interest" description="Disordered" evidence="8">
    <location>
        <begin position="769"/>
        <end position="861"/>
    </location>
</feature>
<keyword evidence="11" id="KW-1185">Reference proteome</keyword>
<feature type="region of interest" description="Disordered" evidence="8">
    <location>
        <begin position="1092"/>
        <end position="1117"/>
    </location>
</feature>
<feature type="compositionally biased region" description="Basic and acidic residues" evidence="8">
    <location>
        <begin position="1242"/>
        <end position="1276"/>
    </location>
</feature>
<evidence type="ECO:0000256" key="5">
    <source>
        <dbReference type="ARBA" id="ARBA00022833"/>
    </source>
</evidence>
<sequence>MTSTNNRGAVPTSPQQLVLEVSSATTSSSVSVIKSPHSVESRGAPVVAGGTARTSPIISSPGHGESVASLTRNYDLRGGGRVDYLLGTFPQQPQLQQISQSINPFQQQIHQHLNQAINQTSPYQPAGAQLQQQQLLPFSVPGGALNLGEQQQQQQQNLGGYLPPAKSLSYPSHGWQQQQQQPSPGSFRPEEYKQLPQVTSLVMPSVPLDNYYNRTSTTSPNWQHNYPASSGSLPSVNRLASPQQFAGSPSHPTQWNQQQQQQQSSTSYLFDQSGPSTSEGFSKGWDTLPFNPSASPGSPHSIPRTLSRSSQDLLRAFPELLDPSLSGGVDTTSSVIKSVHPKLETPPPTSTTTSPAGVIIGQNTRRRSQSAVLAAMVKKSQEEENAAVVVDAMDADEPPAKKPKKKWTRKLKDHSAETIYVPSLPAAKTALPEGKSAKKTRMKKEGVVEDGSSSAESSEAKSGDKTKKKKKKKYVKPVARIPPEPPILPAAAGYSLRNKVPVGITFAEGERLEACDETKTWYKAKIVQVNQDAGQIYVHFEGWNTRYDEWLPMFSKRIRPLTEEKFSEHQERYNIGDYLIARWSCQTSKPGIVVEVQTDPEKYVILYHDGAKRLVTNKGLRRMSPVLRERFANQLQELVAVASTYPLLQDSPSDLEASPLSQHDAHTEQTLTAVASAPASGNYFDPAVSEQSSSSADAAINQSTATIAKKASKPAGRGAAGGRGNSKRAGAAVEMVVNSSELLITSASKPRRQPKKPWKLEDNVEIVSNRKKRRKEAAAGAEAAAADQPLNVQDVPTEREPSSSTSQQPAPTTTKPPLSTMYPSHISLHNPTPNQSHQNRLVAQEPPPLPPHHEHPVHDHIQHHKRAFVAILESPLFRMSPPTVDKSATGLEPDEPILLGKANEGGAGLVPEHDSMAVENEVKGGSVAAVPSTIESRLSSPHALSTSTIHHFQQQPAPVLKSMLRSPEHHPPPIMIVKTEPGCLRPATSPNVPAYSFPIVAATPTAAAVAPPKVDSRGRVRKRPVPKPPAPKELVVSLDHNEFKCTVSDCHKSFRKQKLLHDHLRHYHHVTVEEEVPVVMAPPPVTEVAKTSVATTTTTTAASKKKRTQSSVEESPPVVMTLSPPVVAPSQQPPVSVATAPMKVSQPGVKPGKAVHYAPTTPAVADSSLNLLSRQLSGPWVPPPGGIPGALPEAPNSSRTNGPFFGQGFGAAAVATAAAPYPAQNYGYRFPESAAAAPVVTARKEKQKQPKRESIAAAVEGKKSEAAASKRKESFKKGKQSSSRETSVAVGKGEAPADNSATEPSPRLTWRKRAAMNKAKRLQQAPPEALADTDDEDQDISQYIQNDHELVHCKCNYELENGFMVQCELCATWQHGTCYEMEDKFEVPLHYICDFCRTPKAVRSSQRNICHDLQYLRAGRLAEFFPLEEDVEELAVSAFLPSLPAPSGLHQSVDRPLYRDLAADTIACNDQLKTLKRVSRALMAAEECEAKSSLLLSGICRTHKERVKLNNLIQSLPKDVVRGQDLNETLRRLTLVPPAAEAIAPVPATVVGGEVVPTTIEESSTISPAAPLTNGYSYESFTAYSPEIPESRSATASVVVVEEDPSPTNATPTTPLSQNPAASSCAPISATLLENWTALSPDSDPTDEEVERCEVQGVLAPALLMDSAEATGGGFERSHLAAEPSPKPQITPAPVPMEPVGSPEISATRPSLTPFSSSIPDSMIRTDAEPEVKDERTEAAEVTSMDGDVSTPKKKPEEGTAVAALPALQDIDPEIMALCQQADVATVLLAVSSRDDILAKYLEEIESHILEMEKQCDSKYGTKFATTPELAQKDLAELQDKLYHQQSDLRNLERLGYVVSVEPREKTVRQMPGPLPIPSSTELLFKANETRRPPLPTLKIRLGGGGTNGKPKKPPTKPRPSKMMKVADLRLPVSPATGGA</sequence>
<feature type="compositionally biased region" description="Basic and acidic residues" evidence="8">
    <location>
        <begin position="1724"/>
        <end position="1739"/>
    </location>
</feature>
<keyword evidence="3" id="KW-0677">Repeat</keyword>
<dbReference type="SUPFAM" id="SSF54160">
    <property type="entry name" value="Chromo domain-like"/>
    <property type="match status" value="1"/>
</dbReference>
<dbReference type="CDD" id="cd20104">
    <property type="entry name" value="MBT_PHF20L1-like"/>
    <property type="match status" value="1"/>
</dbReference>
<dbReference type="Gene3D" id="2.30.30.140">
    <property type="match status" value="1"/>
</dbReference>
<dbReference type="PANTHER" id="PTHR15856:SF51">
    <property type="entry name" value="MBD-R2"/>
    <property type="match status" value="1"/>
</dbReference>
<feature type="region of interest" description="Disordered" evidence="8">
    <location>
        <begin position="1886"/>
        <end position="1940"/>
    </location>
</feature>
<protein>
    <recommendedName>
        <fullName evidence="9">C2H2-type domain-containing protein</fullName>
    </recommendedName>
</protein>
<dbReference type="SMART" id="SM00333">
    <property type="entry name" value="TUDOR"/>
    <property type="match status" value="2"/>
</dbReference>
<dbReference type="InterPro" id="IPR013087">
    <property type="entry name" value="Znf_C2H2_type"/>
</dbReference>
<feature type="compositionally biased region" description="Low complexity" evidence="8">
    <location>
        <begin position="1092"/>
        <end position="1102"/>
    </location>
</feature>
<feature type="compositionally biased region" description="Polar residues" evidence="8">
    <location>
        <begin position="1708"/>
        <end position="1720"/>
    </location>
</feature>
<dbReference type="EMBL" id="MTYJ01000018">
    <property type="protein sequence ID" value="OQV22300.1"/>
    <property type="molecule type" value="Genomic_DNA"/>
</dbReference>
<evidence type="ECO:0000256" key="1">
    <source>
        <dbReference type="ARBA" id="ARBA00004123"/>
    </source>
</evidence>
<feature type="compositionally biased region" description="Polar residues" evidence="8">
    <location>
        <begin position="212"/>
        <end position="256"/>
    </location>
</feature>
<feature type="compositionally biased region" description="Polar residues" evidence="8">
    <location>
        <begin position="290"/>
        <end position="306"/>
    </location>
</feature>
<evidence type="ECO:0000256" key="2">
    <source>
        <dbReference type="ARBA" id="ARBA00022723"/>
    </source>
</evidence>
<dbReference type="InterPro" id="IPR016197">
    <property type="entry name" value="Chromo-like_dom_sf"/>
</dbReference>
<dbReference type="InterPro" id="IPR002999">
    <property type="entry name" value="Tudor"/>
</dbReference>
<gene>
    <name evidence="10" type="ORF">BV898_03801</name>
</gene>
<feature type="compositionally biased region" description="Basic residues" evidence="8">
    <location>
        <begin position="466"/>
        <end position="475"/>
    </location>
</feature>
<organism evidence="10 11">
    <name type="scientific">Hypsibius exemplaris</name>
    <name type="common">Freshwater tardigrade</name>
    <dbReference type="NCBI Taxonomy" id="2072580"/>
    <lineage>
        <taxon>Eukaryota</taxon>
        <taxon>Metazoa</taxon>
        <taxon>Ecdysozoa</taxon>
        <taxon>Tardigrada</taxon>
        <taxon>Eutardigrada</taxon>
        <taxon>Parachela</taxon>
        <taxon>Hypsibioidea</taxon>
        <taxon>Hypsibiidae</taxon>
        <taxon>Hypsibius</taxon>
    </lineage>
</organism>
<keyword evidence="6" id="KW-0539">Nucleus</keyword>
<keyword evidence="4 7" id="KW-0863">Zinc-finger</keyword>